<dbReference type="Proteomes" id="UP000324797">
    <property type="component" value="Unassembled WGS sequence"/>
</dbReference>
<comment type="caution">
    <text evidence="1">The sequence shown here is derived from an EMBL/GenBank/DDBJ whole genome shotgun (WGS) entry which is preliminary data.</text>
</comment>
<sequence length="190" mass="19966">MLKTELTLENLASHIQRQDRLLKALKWSVLGATIMAAATIVSSQLQSTVSANTVKVKTLSAETIALRNDTGKIVALISSASDGTPQISLFDGREKVRLSIGLRPNGAPSVALLDAEQGSRAMLSLNDQQDPSLTMSNAAKLPRAVLGVDVANSGHMVLFGTGGGLNLSASDGRVQWNPVNGAIQNIPNQK</sequence>
<organism evidence="1 2">
    <name type="scientific">Bradyrhizobium hipponense</name>
    <dbReference type="NCBI Taxonomy" id="2605638"/>
    <lineage>
        <taxon>Bacteria</taxon>
        <taxon>Pseudomonadati</taxon>
        <taxon>Pseudomonadota</taxon>
        <taxon>Alphaproteobacteria</taxon>
        <taxon>Hyphomicrobiales</taxon>
        <taxon>Nitrobacteraceae</taxon>
        <taxon>Bradyrhizobium</taxon>
    </lineage>
</organism>
<accession>A0A5S4YJZ9</accession>
<dbReference type="AlphaFoldDB" id="A0A5S4YJZ9"/>
<proteinExistence type="predicted"/>
<reference evidence="1 2" key="1">
    <citation type="submission" date="2019-08" db="EMBL/GenBank/DDBJ databases">
        <title>Bradyrhizobium hipponensis sp. nov., a rhizobium isolated from a Lupinus angustifolius root nodule in Tunisia.</title>
        <authorList>
            <person name="Off K."/>
            <person name="Rejili M."/>
            <person name="Mars M."/>
            <person name="Brachmann A."/>
            <person name="Marin M."/>
        </authorList>
    </citation>
    <scope>NUCLEOTIDE SEQUENCE [LARGE SCALE GENOMIC DNA]</scope>
    <source>
        <strain evidence="2">aSej3</strain>
    </source>
</reference>
<gene>
    <name evidence="1" type="ORF">FXV83_23565</name>
</gene>
<protein>
    <submittedName>
        <fullName evidence="1">Uncharacterized protein</fullName>
    </submittedName>
</protein>
<evidence type="ECO:0000313" key="2">
    <source>
        <dbReference type="Proteomes" id="UP000324797"/>
    </source>
</evidence>
<dbReference type="EMBL" id="VSTH01000078">
    <property type="protein sequence ID" value="TYO64332.1"/>
    <property type="molecule type" value="Genomic_DNA"/>
</dbReference>
<dbReference type="RefSeq" id="WP_148741743.1">
    <property type="nucleotide sequence ID" value="NZ_VSTH01000078.1"/>
</dbReference>
<evidence type="ECO:0000313" key="1">
    <source>
        <dbReference type="EMBL" id="TYO64332.1"/>
    </source>
</evidence>
<keyword evidence="2" id="KW-1185">Reference proteome</keyword>
<name>A0A5S4YJZ9_9BRAD</name>